<evidence type="ECO:0000313" key="1">
    <source>
        <dbReference type="EMBL" id="NJC32917.1"/>
    </source>
</evidence>
<dbReference type="Proteomes" id="UP000734218">
    <property type="component" value="Unassembled WGS sequence"/>
</dbReference>
<sequence>MTPPPDIMRRRRRRIRIGLVVLLLLVAAGIAANYLRSARQAATTAMPAPPADLVTPAQALRAMPAPALVAMAHRAAFGTDGVAAVPGEKGGELRFAPGELVWTGDMAVLLSPGTNADDCHACAGAVAVTYLQPRGGGFVVRGKWLDTIGGNGFGQPPTSWSVRTDMAPVPVVVATTGFSNQGYTCGVTTLTALTPAGPVQSDPVPTSYSNAGAVDPDSGRTMAGEPARDLAGEIVDVGADGFAVKAAGTTERYLRRGARFVRDGSPSAMDCGGA</sequence>
<accession>A0ABX0XJ62</accession>
<gene>
    <name evidence="1" type="ORF">GGR88_000391</name>
</gene>
<comment type="caution">
    <text evidence="1">The sequence shown here is derived from an EMBL/GenBank/DDBJ whole genome shotgun (WGS) entry which is preliminary data.</text>
</comment>
<dbReference type="RefSeq" id="WP_167951672.1">
    <property type="nucleotide sequence ID" value="NZ_JAATJE010000001.1"/>
</dbReference>
<protein>
    <submittedName>
        <fullName evidence="1">Uncharacterized protein</fullName>
    </submittedName>
</protein>
<name>A0ABX0XJ62_9SPHN</name>
<evidence type="ECO:0000313" key="2">
    <source>
        <dbReference type="Proteomes" id="UP000734218"/>
    </source>
</evidence>
<proteinExistence type="predicted"/>
<organism evidence="1 2">
    <name type="scientific">Sphingomonas jejuensis</name>
    <dbReference type="NCBI Taxonomy" id="904715"/>
    <lineage>
        <taxon>Bacteria</taxon>
        <taxon>Pseudomonadati</taxon>
        <taxon>Pseudomonadota</taxon>
        <taxon>Alphaproteobacteria</taxon>
        <taxon>Sphingomonadales</taxon>
        <taxon>Sphingomonadaceae</taxon>
        <taxon>Sphingomonas</taxon>
    </lineage>
</organism>
<keyword evidence="2" id="KW-1185">Reference proteome</keyword>
<dbReference type="EMBL" id="JAATJE010000001">
    <property type="protein sequence ID" value="NJC32917.1"/>
    <property type="molecule type" value="Genomic_DNA"/>
</dbReference>
<reference evidence="1 2" key="1">
    <citation type="submission" date="2020-03" db="EMBL/GenBank/DDBJ databases">
        <title>Genomic Encyclopedia of Type Strains, Phase IV (KMG-IV): sequencing the most valuable type-strain genomes for metagenomic binning, comparative biology and taxonomic classification.</title>
        <authorList>
            <person name="Goeker M."/>
        </authorList>
    </citation>
    <scope>NUCLEOTIDE SEQUENCE [LARGE SCALE GENOMIC DNA]</scope>
    <source>
        <strain evidence="1 2">DSM 27651</strain>
    </source>
</reference>